<dbReference type="Pfam" id="PF12937">
    <property type="entry name" value="F-box-like"/>
    <property type="match status" value="1"/>
</dbReference>
<gene>
    <name evidence="5" type="ORF">BQ4739_LOCUS10131</name>
</gene>
<feature type="region of interest" description="Disordered" evidence="3">
    <location>
        <begin position="563"/>
        <end position="585"/>
    </location>
</feature>
<feature type="domain" description="F-box" evidence="4">
    <location>
        <begin position="195"/>
        <end position="241"/>
    </location>
</feature>
<feature type="compositionally biased region" description="Polar residues" evidence="3">
    <location>
        <begin position="92"/>
        <end position="101"/>
    </location>
</feature>
<proteinExistence type="predicted"/>
<evidence type="ECO:0000313" key="6">
    <source>
        <dbReference type="Proteomes" id="UP000256970"/>
    </source>
</evidence>
<feature type="region of interest" description="Disordered" evidence="3">
    <location>
        <begin position="30"/>
        <end position="107"/>
    </location>
</feature>
<dbReference type="InterPro" id="IPR001810">
    <property type="entry name" value="F-box_dom"/>
</dbReference>
<feature type="region of interest" description="Disordered" evidence="3">
    <location>
        <begin position="391"/>
        <end position="412"/>
    </location>
</feature>
<feature type="region of interest" description="Disordered" evidence="3">
    <location>
        <begin position="480"/>
        <end position="504"/>
    </location>
</feature>
<evidence type="ECO:0000256" key="2">
    <source>
        <dbReference type="ARBA" id="ARBA00022786"/>
    </source>
</evidence>
<accession>A0A383VXD6</accession>
<feature type="compositionally biased region" description="Low complexity" evidence="3">
    <location>
        <begin position="397"/>
        <end position="406"/>
    </location>
</feature>
<comment type="pathway">
    <text evidence="1">Protein modification; protein ubiquitination.</text>
</comment>
<feature type="region of interest" description="Disordered" evidence="3">
    <location>
        <begin position="168"/>
        <end position="195"/>
    </location>
</feature>
<feature type="compositionally biased region" description="Low complexity" evidence="3">
    <location>
        <begin position="31"/>
        <end position="61"/>
    </location>
</feature>
<dbReference type="AlphaFoldDB" id="A0A383VXD6"/>
<dbReference type="InterPro" id="IPR052121">
    <property type="entry name" value="F-box_SCF_Substrate_Recog"/>
</dbReference>
<dbReference type="PANTHER" id="PTHR46550">
    <property type="entry name" value="F-BOX ONLY PROTEIN 3"/>
    <property type="match status" value="1"/>
</dbReference>
<dbReference type="GO" id="GO:0005737">
    <property type="term" value="C:cytoplasm"/>
    <property type="evidence" value="ECO:0007669"/>
    <property type="project" value="TreeGrafter"/>
</dbReference>
<organism evidence="5 6">
    <name type="scientific">Tetradesmus obliquus</name>
    <name type="common">Green alga</name>
    <name type="synonym">Acutodesmus obliquus</name>
    <dbReference type="NCBI Taxonomy" id="3088"/>
    <lineage>
        <taxon>Eukaryota</taxon>
        <taxon>Viridiplantae</taxon>
        <taxon>Chlorophyta</taxon>
        <taxon>core chlorophytes</taxon>
        <taxon>Chlorophyceae</taxon>
        <taxon>CS clade</taxon>
        <taxon>Sphaeropleales</taxon>
        <taxon>Scenedesmaceae</taxon>
        <taxon>Tetradesmus</taxon>
    </lineage>
</organism>
<dbReference type="PANTHER" id="PTHR46550:SF1">
    <property type="entry name" value="F-BOX PROTEIN 3"/>
    <property type="match status" value="1"/>
</dbReference>
<evidence type="ECO:0000256" key="1">
    <source>
        <dbReference type="ARBA" id="ARBA00004906"/>
    </source>
</evidence>
<feature type="compositionally biased region" description="Polar residues" evidence="3">
    <location>
        <begin position="68"/>
        <end position="80"/>
    </location>
</feature>
<dbReference type="EMBL" id="FNXT01000960">
    <property type="protein sequence ID" value="SZX69861.1"/>
    <property type="molecule type" value="Genomic_DNA"/>
</dbReference>
<evidence type="ECO:0000313" key="5">
    <source>
        <dbReference type="EMBL" id="SZX69861.1"/>
    </source>
</evidence>
<dbReference type="PROSITE" id="PS50181">
    <property type="entry name" value="FBOX"/>
    <property type="match status" value="1"/>
</dbReference>
<keyword evidence="2" id="KW-0833">Ubl conjugation pathway</keyword>
<protein>
    <recommendedName>
        <fullName evidence="4">F-box domain-containing protein</fullName>
    </recommendedName>
</protein>
<dbReference type="Gene3D" id="1.20.1280.50">
    <property type="match status" value="1"/>
</dbReference>
<dbReference type="InterPro" id="IPR036047">
    <property type="entry name" value="F-box-like_dom_sf"/>
</dbReference>
<reference evidence="5 6" key="1">
    <citation type="submission" date="2016-10" db="EMBL/GenBank/DDBJ databases">
        <authorList>
            <person name="Cai Z."/>
        </authorList>
    </citation>
    <scope>NUCLEOTIDE SEQUENCE [LARGE SCALE GENOMIC DNA]</scope>
</reference>
<evidence type="ECO:0000259" key="4">
    <source>
        <dbReference type="PROSITE" id="PS50181"/>
    </source>
</evidence>
<dbReference type="SUPFAM" id="SSF81383">
    <property type="entry name" value="F-box domain"/>
    <property type="match status" value="1"/>
</dbReference>
<feature type="compositionally biased region" description="Low complexity" evidence="3">
    <location>
        <begin position="81"/>
        <end position="91"/>
    </location>
</feature>
<keyword evidence="6" id="KW-1185">Reference proteome</keyword>
<name>A0A383VXD6_TETOB</name>
<evidence type="ECO:0000256" key="3">
    <source>
        <dbReference type="SAM" id="MobiDB-lite"/>
    </source>
</evidence>
<sequence length="617" mass="64760">MEPEQEDLDMDFESLLDAALGIEPELAAAGPAVQANSSSAPQPQAASAAPAALPAHKQQLPPRKRSATQHASFSAVSYDQASPSPSPAASPVHSSMQQHSQLPAPCSPCWSSDSMQMHAILGHCSSSDALQQYEAAVENPGLYSPVREQASPAPDNCSPLHLPDLLQQQQQQKQQEVGAAVATAQHAHGQQQQQQLDISSLPREVQMRVLCFLSADALTLLSQTCRCFSSLCAEPVLWRRLFCYRWGKKNRQQNHLSWKARYIERDVTELRAAAGAGAGWAAAAAGDAMQDMFVQAHVARRQQVLPRAAIDDLMLVDDDEVAARVTAWRKARGFDSGPGSMQAQRPADIGQAMQHAGLGLSGQRAGVGMGCSSSSSGPAYARRGVIACRRSAAGTDQQQQQPQQPQGEVVGGGSNAAVGASAIDICATAAAAAAAGSDWGAAMRHAAAGSSTQQSSHSSSAAAGSSSAAAAAAAAAAAGATSGSSRGGSGRQAAASIAGVKRPRQRRRWTQIGNVFCDEMTGWVHVCDETCSEKIIEPCSGLLVCPISGQVSDRMMTCAEEAAEEGDRGDDEAKAAEAEAQEEEYGERGRLARAFAAGYYCNDEEELLRKCGVRLSR</sequence>
<dbReference type="Proteomes" id="UP000256970">
    <property type="component" value="Unassembled WGS sequence"/>
</dbReference>